<evidence type="ECO:0000313" key="3">
    <source>
        <dbReference type="Proteomes" id="UP000178367"/>
    </source>
</evidence>
<name>A0A1F5SF80_9BACT</name>
<dbReference type="Pfam" id="PF00583">
    <property type="entry name" value="Acetyltransf_1"/>
    <property type="match status" value="1"/>
</dbReference>
<reference evidence="2 3" key="1">
    <citation type="journal article" date="2016" name="Nat. Commun.">
        <title>Thousands of microbial genomes shed light on interconnected biogeochemical processes in an aquifer system.</title>
        <authorList>
            <person name="Anantharaman K."/>
            <person name="Brown C.T."/>
            <person name="Hug L.A."/>
            <person name="Sharon I."/>
            <person name="Castelle C.J."/>
            <person name="Probst A.J."/>
            <person name="Thomas B.C."/>
            <person name="Singh A."/>
            <person name="Wilkins M.J."/>
            <person name="Karaoz U."/>
            <person name="Brodie E.L."/>
            <person name="Williams K.H."/>
            <person name="Hubbard S.S."/>
            <person name="Banfield J.F."/>
        </authorList>
    </citation>
    <scope>NUCLEOTIDE SEQUENCE [LARGE SCALE GENOMIC DNA]</scope>
</reference>
<dbReference type="Gene3D" id="3.40.630.30">
    <property type="match status" value="1"/>
</dbReference>
<dbReference type="STRING" id="1797994.A2227_07735"/>
<evidence type="ECO:0000313" key="2">
    <source>
        <dbReference type="EMBL" id="OGF25262.1"/>
    </source>
</evidence>
<dbReference type="GO" id="GO:0016747">
    <property type="term" value="F:acyltransferase activity, transferring groups other than amino-acyl groups"/>
    <property type="evidence" value="ECO:0007669"/>
    <property type="project" value="InterPro"/>
</dbReference>
<protein>
    <recommendedName>
        <fullName evidence="1">N-acetyltransferase domain-containing protein</fullName>
    </recommendedName>
</protein>
<organism evidence="2 3">
    <name type="scientific">Candidatus Falkowbacteria bacterium RIFOXYA2_FULL_47_19</name>
    <dbReference type="NCBI Taxonomy" id="1797994"/>
    <lineage>
        <taxon>Bacteria</taxon>
        <taxon>Candidatus Falkowiibacteriota</taxon>
    </lineage>
</organism>
<dbReference type="AlphaFoldDB" id="A0A1F5SF80"/>
<dbReference type="Proteomes" id="UP000178367">
    <property type="component" value="Unassembled WGS sequence"/>
</dbReference>
<gene>
    <name evidence="2" type="ORF">A2227_07735</name>
</gene>
<feature type="domain" description="N-acetyltransferase" evidence="1">
    <location>
        <begin position="2"/>
        <end position="142"/>
    </location>
</feature>
<dbReference type="InterPro" id="IPR016181">
    <property type="entry name" value="Acyl_CoA_acyltransferase"/>
</dbReference>
<proteinExistence type="predicted"/>
<dbReference type="EMBL" id="MFGB01000022">
    <property type="protein sequence ID" value="OGF25262.1"/>
    <property type="molecule type" value="Genomic_DNA"/>
</dbReference>
<dbReference type="PROSITE" id="PS51186">
    <property type="entry name" value="GNAT"/>
    <property type="match status" value="1"/>
</dbReference>
<dbReference type="SUPFAM" id="SSF55729">
    <property type="entry name" value="Acyl-CoA N-acyltransferases (Nat)"/>
    <property type="match status" value="1"/>
</dbReference>
<sequence length="142" mass="16112">MLEFRDLKIEDEQELLVLWKARLTASRSPQWDINLFVSDSNCRGVVLEDKTKGKIAGFGAIIFYQTPMDGLTGTIQEVVVSGEYSGQGWGRKLIEELIAIARQKKAASIWLTSNNKRAEAIHIYLTEGFIKKDTNFFVKELN</sequence>
<dbReference type="InterPro" id="IPR000182">
    <property type="entry name" value="GNAT_dom"/>
</dbReference>
<evidence type="ECO:0000259" key="1">
    <source>
        <dbReference type="PROSITE" id="PS51186"/>
    </source>
</evidence>
<accession>A0A1F5SF80</accession>
<comment type="caution">
    <text evidence="2">The sequence shown here is derived from an EMBL/GenBank/DDBJ whole genome shotgun (WGS) entry which is preliminary data.</text>
</comment>
<dbReference type="CDD" id="cd04301">
    <property type="entry name" value="NAT_SF"/>
    <property type="match status" value="1"/>
</dbReference>